<evidence type="ECO:0008006" key="3">
    <source>
        <dbReference type="Google" id="ProtNLM"/>
    </source>
</evidence>
<reference evidence="1 2" key="1">
    <citation type="submission" date="2017-02" db="EMBL/GenBank/DDBJ databases">
        <title>Paraburkholderia sophoroidis sp. nov. and Paraburkholderia steynii sp. nov. rhizobial symbionts of the fynbos legume Hypocalyptus sophoroides.</title>
        <authorList>
            <person name="Steenkamp E.T."/>
            <person name="Beukes C.W."/>
            <person name="Van Zyl E."/>
            <person name="Avontuur J."/>
            <person name="Chan W.Y."/>
            <person name="Hassen A."/>
            <person name="Palmer M."/>
            <person name="Mthombeni L."/>
            <person name="Phalane F."/>
            <person name="Sereme K."/>
            <person name="Venter S.N."/>
        </authorList>
    </citation>
    <scope>NUCLEOTIDE SEQUENCE [LARGE SCALE GENOMIC DNA]</scope>
    <source>
        <strain evidence="1 2">HC1.1ba</strain>
    </source>
</reference>
<keyword evidence="2" id="KW-1185">Reference proteome</keyword>
<dbReference type="AlphaFoldDB" id="A0A4R0XBM9"/>
<sequence length="128" mass="13408">MTWRRAHAVHVVRAFGRRYRRCSRLLGMLLAALTIQPWLTQGALAQTTVAAGDTETGATIGGTENVLGKTVNDSVTLGGLQNVLSGGVTSNTSVGLGGTQAVLSGGGGAEHERRYRRTHARVVGRRGA</sequence>
<organism evidence="1 2">
    <name type="scientific">Paraburkholderia steynii</name>
    <dbReference type="NCBI Taxonomy" id="1245441"/>
    <lineage>
        <taxon>Bacteria</taxon>
        <taxon>Pseudomonadati</taxon>
        <taxon>Pseudomonadota</taxon>
        <taxon>Betaproteobacteria</taxon>
        <taxon>Burkholderiales</taxon>
        <taxon>Burkholderiaceae</taxon>
        <taxon>Paraburkholderia</taxon>
    </lineage>
</organism>
<dbReference type="NCBIfam" id="TIGR04415">
    <property type="entry name" value="O_hepto_targRPT"/>
    <property type="match status" value="1"/>
</dbReference>
<comment type="caution">
    <text evidence="1">The sequence shown here is derived from an EMBL/GenBank/DDBJ whole genome shotgun (WGS) entry which is preliminary data.</text>
</comment>
<dbReference type="InterPro" id="IPR012332">
    <property type="entry name" value="Autotransporter_pectin_lyase_C"/>
</dbReference>
<dbReference type="EMBL" id="MWML01000260">
    <property type="protein sequence ID" value="TCG04367.1"/>
    <property type="molecule type" value="Genomic_DNA"/>
</dbReference>
<evidence type="ECO:0000313" key="2">
    <source>
        <dbReference type="Proteomes" id="UP000294200"/>
    </source>
</evidence>
<dbReference type="Gene3D" id="2.160.20.20">
    <property type="match status" value="1"/>
</dbReference>
<dbReference type="InterPro" id="IPR030930">
    <property type="entry name" value="AIDA"/>
</dbReference>
<evidence type="ECO:0000313" key="1">
    <source>
        <dbReference type="EMBL" id="TCG04367.1"/>
    </source>
</evidence>
<gene>
    <name evidence="1" type="ORF">BZM27_41425</name>
</gene>
<name>A0A4R0XBM9_9BURK</name>
<proteinExistence type="predicted"/>
<dbReference type="Proteomes" id="UP000294200">
    <property type="component" value="Unassembled WGS sequence"/>
</dbReference>
<protein>
    <recommendedName>
        <fullName evidence="3">ESPR domain-containing protein</fullName>
    </recommendedName>
</protein>
<accession>A0A4R0XBM9</accession>